<gene>
    <name evidence="2" type="ORF">ACFORF_10205</name>
</gene>
<evidence type="ECO:0000259" key="1">
    <source>
        <dbReference type="Pfam" id="PF00248"/>
    </source>
</evidence>
<sequence>MGFGAGHIGLDHQDEKQIDYLLNEILDFGINLIDTARGYGQSEERIGKFLSHRRQDTVLSTKVGYSIPGYEDWSSGIITAGIDHALKLLKTDYLDIVHLHSCDKEILERGEVIEALLAAKQAGKIRAAAYSGENEGLQYAVDLQVFDSIECSVNIFELNSLKQQVKQAKEQGMGVIAKRPIANAPWRYDTRPVGEYVEPYWERMQQLTLPRDYPLNELALR</sequence>
<dbReference type="InterPro" id="IPR023210">
    <property type="entry name" value="NADP_OxRdtase_dom"/>
</dbReference>
<feature type="domain" description="NADP-dependent oxidoreductase" evidence="1">
    <location>
        <begin position="1"/>
        <end position="183"/>
    </location>
</feature>
<proteinExistence type="predicted"/>
<dbReference type="CDD" id="cd19095">
    <property type="entry name" value="AKR_PA4992-like"/>
    <property type="match status" value="1"/>
</dbReference>
<name>A0ABV8CXY7_9STRE</name>
<dbReference type="RefSeq" id="WP_380427892.1">
    <property type="nucleotide sequence ID" value="NZ_JBHRZV010000052.1"/>
</dbReference>
<comment type="caution">
    <text evidence="2">The sequence shown here is derived from an EMBL/GenBank/DDBJ whole genome shotgun (WGS) entry which is preliminary data.</text>
</comment>
<dbReference type="InterPro" id="IPR036812">
    <property type="entry name" value="NAD(P)_OxRdtase_dom_sf"/>
</dbReference>
<dbReference type="SUPFAM" id="SSF51430">
    <property type="entry name" value="NAD(P)-linked oxidoreductase"/>
    <property type="match status" value="1"/>
</dbReference>
<accession>A0ABV8CXY7</accession>
<dbReference type="PANTHER" id="PTHR43312:SF1">
    <property type="entry name" value="NADP-DEPENDENT OXIDOREDUCTASE DOMAIN-CONTAINING PROTEIN"/>
    <property type="match status" value="1"/>
</dbReference>
<evidence type="ECO:0000313" key="3">
    <source>
        <dbReference type="Proteomes" id="UP001595807"/>
    </source>
</evidence>
<dbReference type="PANTHER" id="PTHR43312">
    <property type="entry name" value="D-THREO-ALDOSE 1-DEHYDROGENASE"/>
    <property type="match status" value="1"/>
</dbReference>
<dbReference type="EMBL" id="JBHRZV010000052">
    <property type="protein sequence ID" value="MFC3928922.1"/>
    <property type="molecule type" value="Genomic_DNA"/>
</dbReference>
<keyword evidence="3" id="KW-1185">Reference proteome</keyword>
<protein>
    <submittedName>
        <fullName evidence="2">Aldo/keto reductase</fullName>
    </submittedName>
</protein>
<organism evidence="2 3">
    <name type="scientific">Streptococcus caprae</name>
    <dbReference type="NCBI Taxonomy" id="1640501"/>
    <lineage>
        <taxon>Bacteria</taxon>
        <taxon>Bacillati</taxon>
        <taxon>Bacillota</taxon>
        <taxon>Bacilli</taxon>
        <taxon>Lactobacillales</taxon>
        <taxon>Streptococcaceae</taxon>
        <taxon>Streptococcus</taxon>
    </lineage>
</organism>
<dbReference type="InterPro" id="IPR053135">
    <property type="entry name" value="AKR2_Oxidoreductase"/>
</dbReference>
<evidence type="ECO:0000313" key="2">
    <source>
        <dbReference type="EMBL" id="MFC3928922.1"/>
    </source>
</evidence>
<dbReference type="Pfam" id="PF00248">
    <property type="entry name" value="Aldo_ket_red"/>
    <property type="match status" value="1"/>
</dbReference>
<reference evidence="3" key="1">
    <citation type="journal article" date="2019" name="Int. J. Syst. Evol. Microbiol.">
        <title>The Global Catalogue of Microorganisms (GCM) 10K type strain sequencing project: providing services to taxonomists for standard genome sequencing and annotation.</title>
        <authorList>
            <consortium name="The Broad Institute Genomics Platform"/>
            <consortium name="The Broad Institute Genome Sequencing Center for Infectious Disease"/>
            <person name="Wu L."/>
            <person name="Ma J."/>
        </authorList>
    </citation>
    <scope>NUCLEOTIDE SEQUENCE [LARGE SCALE GENOMIC DNA]</scope>
    <source>
        <strain evidence="3">CCUG 67170</strain>
    </source>
</reference>
<dbReference type="Proteomes" id="UP001595807">
    <property type="component" value="Unassembled WGS sequence"/>
</dbReference>
<dbReference type="Gene3D" id="3.20.20.100">
    <property type="entry name" value="NADP-dependent oxidoreductase domain"/>
    <property type="match status" value="1"/>
</dbReference>